<dbReference type="GO" id="GO:0016020">
    <property type="term" value="C:membrane"/>
    <property type="evidence" value="ECO:0007669"/>
    <property type="project" value="UniProtKB-SubCell"/>
</dbReference>
<dbReference type="PANTHER" id="PTHR11863">
    <property type="entry name" value="STEROL DESATURASE"/>
    <property type="match status" value="1"/>
</dbReference>
<evidence type="ECO:0000256" key="3">
    <source>
        <dbReference type="ARBA" id="ARBA00022989"/>
    </source>
</evidence>
<keyword evidence="2 5" id="KW-0812">Transmembrane</keyword>
<feature type="transmembrane region" description="Helical" evidence="5">
    <location>
        <begin position="79"/>
        <end position="102"/>
    </location>
</feature>
<dbReference type="GO" id="GO:0016491">
    <property type="term" value="F:oxidoreductase activity"/>
    <property type="evidence" value="ECO:0007669"/>
    <property type="project" value="InterPro"/>
</dbReference>
<dbReference type="GO" id="GO:0005506">
    <property type="term" value="F:iron ion binding"/>
    <property type="evidence" value="ECO:0007669"/>
    <property type="project" value="InterPro"/>
</dbReference>
<dbReference type="InterPro" id="IPR006694">
    <property type="entry name" value="Fatty_acid_hydroxylase"/>
</dbReference>
<accession>A0A7I8VMD0</accession>
<feature type="transmembrane region" description="Helical" evidence="5">
    <location>
        <begin position="192"/>
        <end position="209"/>
    </location>
</feature>
<sequence length="283" mass="33279">MDVVLNACDEHFLTPYVYPDWWKEDNIWRQFISLNFIVDIGGALLYLSMATFSYFVIFDKKYLNHPHILKNQIRREITYALSSIPGMGIPTCLCFLLEVRGYSKLYDSVDESKYGWSLIACSAIAFLLFTDCLIYWIHRGLHHRLVYKHLHKPHHWWKVPTPFASHAFHPIDGFLQSSPYHIYVFLFPMHKYLYMILYVLVNVWTVSIHDGHFRVPSSLKPIINGAAHHLDHHLFYNYNYGQYTTFWDRLGGSFREPSGFKIDYTSEKVQRAAATTKNNGKDD</sequence>
<keyword evidence="4 5" id="KW-0472">Membrane</keyword>
<keyword evidence="8" id="KW-1185">Reference proteome</keyword>
<evidence type="ECO:0000256" key="5">
    <source>
        <dbReference type="SAM" id="Phobius"/>
    </source>
</evidence>
<reference evidence="7 8" key="1">
    <citation type="submission" date="2020-08" db="EMBL/GenBank/DDBJ databases">
        <authorList>
            <person name="Hejnol A."/>
        </authorList>
    </citation>
    <scope>NUCLEOTIDE SEQUENCE [LARGE SCALE GENOMIC DNA]</scope>
</reference>
<name>A0A7I8VMD0_9ANNE</name>
<dbReference type="Pfam" id="PF04116">
    <property type="entry name" value="FA_hydroxylase"/>
    <property type="match status" value="1"/>
</dbReference>
<evidence type="ECO:0000313" key="8">
    <source>
        <dbReference type="Proteomes" id="UP000549394"/>
    </source>
</evidence>
<evidence type="ECO:0000256" key="4">
    <source>
        <dbReference type="ARBA" id="ARBA00023136"/>
    </source>
</evidence>
<evidence type="ECO:0000256" key="2">
    <source>
        <dbReference type="ARBA" id="ARBA00022692"/>
    </source>
</evidence>
<gene>
    <name evidence="7" type="ORF">DGYR_LOCUS5104</name>
</gene>
<protein>
    <submittedName>
        <fullName evidence="7">DgyrCDS5361</fullName>
    </submittedName>
</protein>
<evidence type="ECO:0000259" key="6">
    <source>
        <dbReference type="Pfam" id="PF04116"/>
    </source>
</evidence>
<feature type="domain" description="Fatty acid hydroxylase" evidence="6">
    <location>
        <begin position="124"/>
        <end position="252"/>
    </location>
</feature>
<comment type="subcellular location">
    <subcellularLocation>
        <location evidence="1">Membrane</location>
    </subcellularLocation>
</comment>
<dbReference type="EMBL" id="CAJFCJ010000006">
    <property type="protein sequence ID" value="CAD5116479.1"/>
    <property type="molecule type" value="Genomic_DNA"/>
</dbReference>
<evidence type="ECO:0000313" key="7">
    <source>
        <dbReference type="EMBL" id="CAD5116479.1"/>
    </source>
</evidence>
<organism evidence="7 8">
    <name type="scientific">Dimorphilus gyrociliatus</name>
    <dbReference type="NCBI Taxonomy" id="2664684"/>
    <lineage>
        <taxon>Eukaryota</taxon>
        <taxon>Metazoa</taxon>
        <taxon>Spiralia</taxon>
        <taxon>Lophotrochozoa</taxon>
        <taxon>Annelida</taxon>
        <taxon>Polychaeta</taxon>
        <taxon>Polychaeta incertae sedis</taxon>
        <taxon>Dinophilidae</taxon>
        <taxon>Dimorphilus</taxon>
    </lineage>
</organism>
<keyword evidence="3 5" id="KW-1133">Transmembrane helix</keyword>
<feature type="transmembrane region" description="Helical" evidence="5">
    <location>
        <begin position="114"/>
        <end position="137"/>
    </location>
</feature>
<dbReference type="Proteomes" id="UP000549394">
    <property type="component" value="Unassembled WGS sequence"/>
</dbReference>
<dbReference type="GO" id="GO:0008610">
    <property type="term" value="P:lipid biosynthetic process"/>
    <property type="evidence" value="ECO:0007669"/>
    <property type="project" value="InterPro"/>
</dbReference>
<dbReference type="OrthoDB" id="408954at2759"/>
<dbReference type="AlphaFoldDB" id="A0A7I8VMD0"/>
<evidence type="ECO:0000256" key="1">
    <source>
        <dbReference type="ARBA" id="ARBA00004370"/>
    </source>
</evidence>
<feature type="transmembrane region" description="Helical" evidence="5">
    <location>
        <begin position="31"/>
        <end position="58"/>
    </location>
</feature>
<comment type="caution">
    <text evidence="7">The sequence shown here is derived from an EMBL/GenBank/DDBJ whole genome shotgun (WGS) entry which is preliminary data.</text>
</comment>
<dbReference type="InterPro" id="IPR050307">
    <property type="entry name" value="Sterol_Desaturase_Related"/>
</dbReference>
<proteinExistence type="predicted"/>